<dbReference type="SUPFAM" id="SSF52833">
    <property type="entry name" value="Thioredoxin-like"/>
    <property type="match status" value="1"/>
</dbReference>
<keyword evidence="3" id="KW-1185">Reference proteome</keyword>
<gene>
    <name evidence="2" type="ORF">GCM10008106_00660</name>
</gene>
<proteinExistence type="predicted"/>
<comment type="caution">
    <text evidence="2">The sequence shown here is derived from an EMBL/GenBank/DDBJ whole genome shotgun (WGS) entry which is preliminary data.</text>
</comment>
<feature type="signal peptide" evidence="1">
    <location>
        <begin position="1"/>
        <end position="19"/>
    </location>
</feature>
<reference evidence="2" key="1">
    <citation type="journal article" date="2014" name="Int. J. Syst. Evol. Microbiol.">
        <title>Complete genome sequence of Corynebacterium casei LMG S-19264T (=DSM 44701T), isolated from a smear-ripened cheese.</title>
        <authorList>
            <consortium name="US DOE Joint Genome Institute (JGI-PGF)"/>
            <person name="Walter F."/>
            <person name="Albersmeier A."/>
            <person name="Kalinowski J."/>
            <person name="Ruckert C."/>
        </authorList>
    </citation>
    <scope>NUCLEOTIDE SEQUENCE</scope>
    <source>
        <strain evidence="2">KCTC 23224</strain>
    </source>
</reference>
<evidence type="ECO:0008006" key="4">
    <source>
        <dbReference type="Google" id="ProtNLM"/>
    </source>
</evidence>
<organism evidence="2 3">
    <name type="scientific">Mongoliitalea lutea</name>
    <dbReference type="NCBI Taxonomy" id="849756"/>
    <lineage>
        <taxon>Bacteria</taxon>
        <taxon>Pseudomonadati</taxon>
        <taxon>Bacteroidota</taxon>
        <taxon>Cytophagia</taxon>
        <taxon>Cytophagales</taxon>
        <taxon>Cyclobacteriaceae</taxon>
        <taxon>Mongoliitalea</taxon>
    </lineage>
</organism>
<feature type="chain" id="PRO_5035153377" description="Thioredoxin domain-containing protein" evidence="1">
    <location>
        <begin position="20"/>
        <end position="327"/>
    </location>
</feature>
<dbReference type="InterPro" id="IPR036249">
    <property type="entry name" value="Thioredoxin-like_sf"/>
</dbReference>
<dbReference type="RefSeq" id="WP_189578278.1">
    <property type="nucleotide sequence ID" value="NZ_BMYF01000001.1"/>
</dbReference>
<reference evidence="2" key="2">
    <citation type="submission" date="2020-09" db="EMBL/GenBank/DDBJ databases">
        <authorList>
            <person name="Sun Q."/>
            <person name="Kim S."/>
        </authorList>
    </citation>
    <scope>NUCLEOTIDE SEQUENCE</scope>
    <source>
        <strain evidence="2">KCTC 23224</strain>
    </source>
</reference>
<evidence type="ECO:0000313" key="2">
    <source>
        <dbReference type="EMBL" id="GHB23903.1"/>
    </source>
</evidence>
<evidence type="ECO:0000256" key="1">
    <source>
        <dbReference type="SAM" id="SignalP"/>
    </source>
</evidence>
<dbReference type="Gene3D" id="3.40.30.10">
    <property type="entry name" value="Glutaredoxin"/>
    <property type="match status" value="1"/>
</dbReference>
<dbReference type="EMBL" id="BMYF01000001">
    <property type="protein sequence ID" value="GHB23903.1"/>
    <property type="molecule type" value="Genomic_DNA"/>
</dbReference>
<sequence length="327" mass="37382">MKKVLLLLTLCSVLFQAKAQNNVNFSGEIRNLNPGELIYLGLDGFILPLKISENGAFSVNGNISQTPSFAYVAKISKRGKIEKQTPLIWFESDSLNLTLDWADKSFQVLDLLPFQSISENIENLKGKSQIEFLLKNPNTIPSLYFAEMNKENMSISDLKMFSQGVSEENKQTIYYKRIYNYLSAKNLGALKKGQKVEDFTLPNKEGKHVSVTNGNTNKRIISLFSSGCLFSIASIDLLEQLSQMNNDTIELITIWEDPTKETWLNTYQDPKEKITWTNLWDEYGFASTYLNRTMWPMFFVINEEGQLTEIIKGYNKKSAKKLKKIVE</sequence>
<evidence type="ECO:0000313" key="3">
    <source>
        <dbReference type="Proteomes" id="UP000642809"/>
    </source>
</evidence>
<dbReference type="Proteomes" id="UP000642809">
    <property type="component" value="Unassembled WGS sequence"/>
</dbReference>
<dbReference type="AlphaFoldDB" id="A0A8J3CTE8"/>
<protein>
    <recommendedName>
        <fullName evidence="4">Thioredoxin domain-containing protein</fullName>
    </recommendedName>
</protein>
<name>A0A8J3CTE8_9BACT</name>
<accession>A0A8J3CTE8</accession>
<keyword evidence="1" id="KW-0732">Signal</keyword>